<comment type="caution">
    <text evidence="8">The sequence shown here is derived from an EMBL/GenBank/DDBJ whole genome shotgun (WGS) entry which is preliminary data.</text>
</comment>
<keyword evidence="9" id="KW-1185">Reference proteome</keyword>
<dbReference type="PANTHER" id="PTHR30346">
    <property type="entry name" value="TRANSCRIPTIONAL DUAL REGULATOR HCAR-RELATED"/>
    <property type="match status" value="1"/>
</dbReference>
<gene>
    <name evidence="8" type="ORF">DLJ54_05810</name>
</gene>
<dbReference type="Gene3D" id="3.40.190.10">
    <property type="entry name" value="Periplasmic binding protein-like II"/>
    <property type="match status" value="4"/>
</dbReference>
<evidence type="ECO:0000256" key="4">
    <source>
        <dbReference type="ARBA" id="ARBA00023159"/>
    </source>
</evidence>
<keyword evidence="4" id="KW-0010">Activator</keyword>
<dbReference type="PANTHER" id="PTHR30346:SF0">
    <property type="entry name" value="HCA OPERON TRANSCRIPTIONAL ACTIVATOR HCAR"/>
    <property type="match status" value="1"/>
</dbReference>
<evidence type="ECO:0000313" key="8">
    <source>
        <dbReference type="EMBL" id="RAV31935.1"/>
    </source>
</evidence>
<evidence type="ECO:0000256" key="1">
    <source>
        <dbReference type="ARBA" id="ARBA00009437"/>
    </source>
</evidence>
<dbReference type="GO" id="GO:0032993">
    <property type="term" value="C:protein-DNA complex"/>
    <property type="evidence" value="ECO:0007669"/>
    <property type="project" value="TreeGrafter"/>
</dbReference>
<dbReference type="EMBL" id="QHCV01000048">
    <property type="protein sequence ID" value="RAV31935.1"/>
    <property type="molecule type" value="Genomic_DNA"/>
</dbReference>
<evidence type="ECO:0000256" key="6">
    <source>
        <dbReference type="SAM" id="MobiDB-lite"/>
    </source>
</evidence>
<name>A0A364V5L6_9CORY</name>
<evidence type="ECO:0000313" key="9">
    <source>
        <dbReference type="Proteomes" id="UP000251577"/>
    </source>
</evidence>
<dbReference type="InterPro" id="IPR005119">
    <property type="entry name" value="LysR_subst-bd"/>
</dbReference>
<organism evidence="8 9">
    <name type="scientific">Corynebacterium heidelbergense</name>
    <dbReference type="NCBI Taxonomy" id="2055947"/>
    <lineage>
        <taxon>Bacteria</taxon>
        <taxon>Bacillati</taxon>
        <taxon>Actinomycetota</taxon>
        <taxon>Actinomycetes</taxon>
        <taxon>Mycobacteriales</taxon>
        <taxon>Corynebacteriaceae</taxon>
        <taxon>Corynebacterium</taxon>
    </lineage>
</organism>
<keyword evidence="3" id="KW-0238">DNA-binding</keyword>
<dbReference type="GO" id="GO:0003677">
    <property type="term" value="F:DNA binding"/>
    <property type="evidence" value="ECO:0007669"/>
    <property type="project" value="UniProtKB-KW"/>
</dbReference>
<accession>A0A364V5L6</accession>
<dbReference type="AlphaFoldDB" id="A0A364V5L6"/>
<dbReference type="SUPFAM" id="SSF53850">
    <property type="entry name" value="Periplasmic binding protein-like II"/>
    <property type="match status" value="1"/>
</dbReference>
<feature type="domain" description="LysR substrate-binding" evidence="7">
    <location>
        <begin position="24"/>
        <end position="209"/>
    </location>
</feature>
<keyword evidence="2" id="KW-0805">Transcription regulation</keyword>
<comment type="similarity">
    <text evidence="1">Belongs to the LysR transcriptional regulatory family.</text>
</comment>
<evidence type="ECO:0000256" key="5">
    <source>
        <dbReference type="ARBA" id="ARBA00023163"/>
    </source>
</evidence>
<evidence type="ECO:0000256" key="3">
    <source>
        <dbReference type="ARBA" id="ARBA00023125"/>
    </source>
</evidence>
<proteinExistence type="inferred from homology"/>
<reference evidence="8 9" key="1">
    <citation type="journal article" date="2018" name="Syst. Appl. Microbiol.">
        <title>Corynebacterium heidelbergense sp. nov., isolated from the preen glands of Egyptian geese (Alopochen aegyptiacus).</title>
        <authorList>
            <person name="Braun M.S."/>
            <person name="Wang E."/>
            <person name="Zimmermann S."/>
            <person name="Wink M."/>
        </authorList>
    </citation>
    <scope>NUCLEOTIDE SEQUENCE [LARGE SCALE GENOMIC DNA]</scope>
    <source>
        <strain evidence="8 9">647</strain>
    </source>
</reference>
<evidence type="ECO:0000256" key="2">
    <source>
        <dbReference type="ARBA" id="ARBA00023015"/>
    </source>
</evidence>
<sequence length="216" mass="23333">MNRVSTPAAAQPPAKTPRGRRGRPRSYLKVVFSPGVAPDKWFTRFDRRTPGWAIASAKLDRPLAAVEAGSADIAIARFPVAGVPREEHHMVRLYEEAIGVAASTDHPIAVMREVTLEDVEQEVVLYRTPVEGEVEPAAVRSALAIVSTGAGIAIAPRPLLRGLNHHGVAHCDVGGDTQAADIPGTQVALVWRKDRDDEVIQQFVGICRGRKEGSSR</sequence>
<keyword evidence="5" id="KW-0804">Transcription</keyword>
<dbReference type="Proteomes" id="UP000251577">
    <property type="component" value="Unassembled WGS sequence"/>
</dbReference>
<feature type="region of interest" description="Disordered" evidence="6">
    <location>
        <begin position="1"/>
        <end position="24"/>
    </location>
</feature>
<dbReference type="GO" id="GO:0003700">
    <property type="term" value="F:DNA-binding transcription factor activity"/>
    <property type="evidence" value="ECO:0007669"/>
    <property type="project" value="TreeGrafter"/>
</dbReference>
<evidence type="ECO:0000259" key="7">
    <source>
        <dbReference type="Pfam" id="PF03466"/>
    </source>
</evidence>
<protein>
    <recommendedName>
        <fullName evidence="7">LysR substrate-binding domain-containing protein</fullName>
    </recommendedName>
</protein>
<dbReference type="Pfam" id="PF03466">
    <property type="entry name" value="LysR_substrate"/>
    <property type="match status" value="1"/>
</dbReference>
<feature type="compositionally biased region" description="Low complexity" evidence="6">
    <location>
        <begin position="1"/>
        <end position="13"/>
    </location>
</feature>